<name>A0A699ULF2_TANCI</name>
<feature type="non-terminal residue" evidence="2">
    <location>
        <position position="1"/>
    </location>
</feature>
<proteinExistence type="predicted"/>
<organism evidence="2">
    <name type="scientific">Tanacetum cinerariifolium</name>
    <name type="common">Dalmatian daisy</name>
    <name type="synonym">Chrysanthemum cinerariifolium</name>
    <dbReference type="NCBI Taxonomy" id="118510"/>
    <lineage>
        <taxon>Eukaryota</taxon>
        <taxon>Viridiplantae</taxon>
        <taxon>Streptophyta</taxon>
        <taxon>Embryophyta</taxon>
        <taxon>Tracheophyta</taxon>
        <taxon>Spermatophyta</taxon>
        <taxon>Magnoliopsida</taxon>
        <taxon>eudicotyledons</taxon>
        <taxon>Gunneridae</taxon>
        <taxon>Pentapetalae</taxon>
        <taxon>asterids</taxon>
        <taxon>campanulids</taxon>
        <taxon>Asterales</taxon>
        <taxon>Asteraceae</taxon>
        <taxon>Asteroideae</taxon>
        <taxon>Anthemideae</taxon>
        <taxon>Anthemidinae</taxon>
        <taxon>Tanacetum</taxon>
    </lineage>
</organism>
<dbReference type="EMBL" id="BKCJ011322613">
    <property type="protein sequence ID" value="GFD20504.1"/>
    <property type="molecule type" value="Genomic_DNA"/>
</dbReference>
<accession>A0A699ULF2</accession>
<evidence type="ECO:0000256" key="1">
    <source>
        <dbReference type="SAM" id="MobiDB-lite"/>
    </source>
</evidence>
<evidence type="ECO:0000313" key="2">
    <source>
        <dbReference type="EMBL" id="GFD20504.1"/>
    </source>
</evidence>
<gene>
    <name evidence="2" type="ORF">Tci_892473</name>
</gene>
<protein>
    <submittedName>
        <fullName evidence="2">Uncharacterized protein</fullName>
    </submittedName>
</protein>
<comment type="caution">
    <text evidence="2">The sequence shown here is derived from an EMBL/GenBank/DDBJ whole genome shotgun (WGS) entry which is preliminary data.</text>
</comment>
<feature type="non-terminal residue" evidence="2">
    <location>
        <position position="84"/>
    </location>
</feature>
<dbReference type="AlphaFoldDB" id="A0A699ULF2"/>
<reference evidence="2" key="1">
    <citation type="journal article" date="2019" name="Sci. Rep.">
        <title>Draft genome of Tanacetum cinerariifolium, the natural source of mosquito coil.</title>
        <authorList>
            <person name="Yamashiro T."/>
            <person name="Shiraishi A."/>
            <person name="Satake H."/>
            <person name="Nakayama K."/>
        </authorList>
    </citation>
    <scope>NUCLEOTIDE SEQUENCE</scope>
</reference>
<sequence length="84" mass="8591">DPPKGVVVGVNAQQALLVRAQPELPRVVFKYLPEGVASQPTIAAPKGAVGAGRCRCRSPSTHCPRGLPAGRRPGSFPGAPGPQS</sequence>
<feature type="region of interest" description="Disordered" evidence="1">
    <location>
        <begin position="59"/>
        <end position="84"/>
    </location>
</feature>